<dbReference type="EMBL" id="CALNXJ010000196">
    <property type="protein sequence ID" value="CAH3169011.1"/>
    <property type="molecule type" value="Genomic_DNA"/>
</dbReference>
<feature type="region of interest" description="Disordered" evidence="1">
    <location>
        <begin position="242"/>
        <end position="262"/>
    </location>
</feature>
<evidence type="ECO:0000313" key="3">
    <source>
        <dbReference type="Proteomes" id="UP001159428"/>
    </source>
</evidence>
<sequence length="283" mass="30460">MVVVECSVPDCTFTRDDVSEALAIALLSNHNLAHCNLAPTVADAAPAPTAPRGPKLERPKVDVGVTIEEWNVFTRRWEVFKSGSGIDDASAPSQLFQCAGTELGDSLLKANPNAASETLTQLLAAMRSLAVIPVATCVLRTELLQLRQERDEPFRTFTAKVRGKAETCSYTASCDCGASVDYTDHVIRDVILNGLYDTDIRREVLGIAGILETPINEVFALVETKEMARNALPSPSLSAVSSFAKEERKSPPNPVPTLSQADRAKEATCPGCHIAFKVFTEGA</sequence>
<evidence type="ECO:0000313" key="2">
    <source>
        <dbReference type="EMBL" id="CAH3169011.1"/>
    </source>
</evidence>
<reference evidence="2 3" key="1">
    <citation type="submission" date="2022-05" db="EMBL/GenBank/DDBJ databases">
        <authorList>
            <consortium name="Genoscope - CEA"/>
            <person name="William W."/>
        </authorList>
    </citation>
    <scope>NUCLEOTIDE SEQUENCE [LARGE SCALE GENOMIC DNA]</scope>
</reference>
<protein>
    <submittedName>
        <fullName evidence="2">Uncharacterized protein</fullName>
    </submittedName>
</protein>
<organism evidence="2 3">
    <name type="scientific">Pocillopora meandrina</name>
    <dbReference type="NCBI Taxonomy" id="46732"/>
    <lineage>
        <taxon>Eukaryota</taxon>
        <taxon>Metazoa</taxon>
        <taxon>Cnidaria</taxon>
        <taxon>Anthozoa</taxon>
        <taxon>Hexacorallia</taxon>
        <taxon>Scleractinia</taxon>
        <taxon>Astrocoeniina</taxon>
        <taxon>Pocilloporidae</taxon>
        <taxon>Pocillopora</taxon>
    </lineage>
</organism>
<gene>
    <name evidence="2" type="ORF">PMEA_00010001</name>
</gene>
<keyword evidence="3" id="KW-1185">Reference proteome</keyword>
<dbReference type="AlphaFoldDB" id="A0AAU9Y5A6"/>
<evidence type="ECO:0000256" key="1">
    <source>
        <dbReference type="SAM" id="MobiDB-lite"/>
    </source>
</evidence>
<accession>A0AAU9Y5A6</accession>
<dbReference type="Proteomes" id="UP001159428">
    <property type="component" value="Unassembled WGS sequence"/>
</dbReference>
<comment type="caution">
    <text evidence="2">The sequence shown here is derived from an EMBL/GenBank/DDBJ whole genome shotgun (WGS) entry which is preliminary data.</text>
</comment>
<proteinExistence type="predicted"/>
<name>A0AAU9Y5A6_9CNID</name>